<organism evidence="2 3">
    <name type="scientific">Choiromyces venosus 120613-1</name>
    <dbReference type="NCBI Taxonomy" id="1336337"/>
    <lineage>
        <taxon>Eukaryota</taxon>
        <taxon>Fungi</taxon>
        <taxon>Dikarya</taxon>
        <taxon>Ascomycota</taxon>
        <taxon>Pezizomycotina</taxon>
        <taxon>Pezizomycetes</taxon>
        <taxon>Pezizales</taxon>
        <taxon>Tuberaceae</taxon>
        <taxon>Choiromyces</taxon>
    </lineage>
</organism>
<dbReference type="EMBL" id="ML120434">
    <property type="protein sequence ID" value="RPA94681.1"/>
    <property type="molecule type" value="Genomic_DNA"/>
</dbReference>
<reference evidence="2 3" key="1">
    <citation type="journal article" date="2018" name="Nat. Ecol. Evol.">
        <title>Pezizomycetes genomes reveal the molecular basis of ectomycorrhizal truffle lifestyle.</title>
        <authorList>
            <person name="Murat C."/>
            <person name="Payen T."/>
            <person name="Noel B."/>
            <person name="Kuo A."/>
            <person name="Morin E."/>
            <person name="Chen J."/>
            <person name="Kohler A."/>
            <person name="Krizsan K."/>
            <person name="Balestrini R."/>
            <person name="Da Silva C."/>
            <person name="Montanini B."/>
            <person name="Hainaut M."/>
            <person name="Levati E."/>
            <person name="Barry K.W."/>
            <person name="Belfiori B."/>
            <person name="Cichocki N."/>
            <person name="Clum A."/>
            <person name="Dockter R.B."/>
            <person name="Fauchery L."/>
            <person name="Guy J."/>
            <person name="Iotti M."/>
            <person name="Le Tacon F."/>
            <person name="Lindquist E.A."/>
            <person name="Lipzen A."/>
            <person name="Malagnac F."/>
            <person name="Mello A."/>
            <person name="Molinier V."/>
            <person name="Miyauchi S."/>
            <person name="Poulain J."/>
            <person name="Riccioni C."/>
            <person name="Rubini A."/>
            <person name="Sitrit Y."/>
            <person name="Splivallo R."/>
            <person name="Traeger S."/>
            <person name="Wang M."/>
            <person name="Zifcakova L."/>
            <person name="Wipf D."/>
            <person name="Zambonelli A."/>
            <person name="Paolocci F."/>
            <person name="Nowrousian M."/>
            <person name="Ottonello S."/>
            <person name="Baldrian P."/>
            <person name="Spatafora J.W."/>
            <person name="Henrissat B."/>
            <person name="Nagy L.G."/>
            <person name="Aury J.M."/>
            <person name="Wincker P."/>
            <person name="Grigoriev I.V."/>
            <person name="Bonfante P."/>
            <person name="Martin F.M."/>
        </authorList>
    </citation>
    <scope>NUCLEOTIDE SEQUENCE [LARGE SCALE GENOMIC DNA]</scope>
    <source>
        <strain evidence="2 3">120613-1</strain>
    </source>
</reference>
<proteinExistence type="predicted"/>
<keyword evidence="1" id="KW-1133">Transmembrane helix</keyword>
<sequence length="72" mass="8132">MPAQPQAMLPKINKNGALTLFPCFALHALLIYCIPNFCFLVFGFLILKPRYLVVLLTLVIYLQVHTHISTTS</sequence>
<dbReference type="Proteomes" id="UP000276215">
    <property type="component" value="Unassembled WGS sequence"/>
</dbReference>
<protein>
    <submittedName>
        <fullName evidence="2">Uncharacterized protein</fullName>
    </submittedName>
</protein>
<gene>
    <name evidence="2" type="ORF">L873DRAFT_1402686</name>
</gene>
<keyword evidence="1" id="KW-0812">Transmembrane</keyword>
<keyword evidence="3" id="KW-1185">Reference proteome</keyword>
<evidence type="ECO:0000313" key="3">
    <source>
        <dbReference type="Proteomes" id="UP000276215"/>
    </source>
</evidence>
<keyword evidence="1" id="KW-0472">Membrane</keyword>
<evidence type="ECO:0000313" key="2">
    <source>
        <dbReference type="EMBL" id="RPA94681.1"/>
    </source>
</evidence>
<dbReference type="AlphaFoldDB" id="A0A3N4JDC5"/>
<evidence type="ECO:0000256" key="1">
    <source>
        <dbReference type="SAM" id="Phobius"/>
    </source>
</evidence>
<accession>A0A3N4JDC5</accession>
<feature type="transmembrane region" description="Helical" evidence="1">
    <location>
        <begin position="20"/>
        <end position="45"/>
    </location>
</feature>
<feature type="transmembrane region" description="Helical" evidence="1">
    <location>
        <begin position="51"/>
        <end position="68"/>
    </location>
</feature>
<name>A0A3N4JDC5_9PEZI</name>